<evidence type="ECO:0000256" key="1">
    <source>
        <dbReference type="SAM" id="SignalP"/>
    </source>
</evidence>
<keyword evidence="1" id="KW-0732">Signal</keyword>
<feature type="signal peptide" evidence="1">
    <location>
        <begin position="1"/>
        <end position="16"/>
    </location>
</feature>
<evidence type="ECO:0000313" key="2">
    <source>
        <dbReference type="EMBL" id="MXU82218.1"/>
    </source>
</evidence>
<reference evidence="2" key="1">
    <citation type="submission" date="2019-12" db="EMBL/GenBank/DDBJ databases">
        <title>An insight into the sialome of adult female Ixodes ricinus ticks feeding for 6 days.</title>
        <authorList>
            <person name="Perner J."/>
            <person name="Ribeiro J.M.C."/>
        </authorList>
    </citation>
    <scope>NUCLEOTIDE SEQUENCE</scope>
    <source>
        <strain evidence="2">Semi-engorged</strain>
        <tissue evidence="2">Salivary glands</tissue>
    </source>
</reference>
<dbReference type="EMBL" id="GIFC01000135">
    <property type="protein sequence ID" value="MXU82218.1"/>
    <property type="molecule type" value="Transcribed_RNA"/>
</dbReference>
<proteinExistence type="predicted"/>
<dbReference type="AlphaFoldDB" id="A0A6B0TSS7"/>
<organism evidence="2">
    <name type="scientific">Ixodes ricinus</name>
    <name type="common">Common tick</name>
    <name type="synonym">Acarus ricinus</name>
    <dbReference type="NCBI Taxonomy" id="34613"/>
    <lineage>
        <taxon>Eukaryota</taxon>
        <taxon>Metazoa</taxon>
        <taxon>Ecdysozoa</taxon>
        <taxon>Arthropoda</taxon>
        <taxon>Chelicerata</taxon>
        <taxon>Arachnida</taxon>
        <taxon>Acari</taxon>
        <taxon>Parasitiformes</taxon>
        <taxon>Ixodida</taxon>
        <taxon>Ixodoidea</taxon>
        <taxon>Ixodidae</taxon>
        <taxon>Ixodinae</taxon>
        <taxon>Ixodes</taxon>
    </lineage>
</organism>
<feature type="chain" id="PRO_5025360911" evidence="1">
    <location>
        <begin position="17"/>
        <end position="67"/>
    </location>
</feature>
<protein>
    <submittedName>
        <fullName evidence="2">Putative secreted protein</fullName>
    </submittedName>
</protein>
<sequence>MVLLSLACWLAERAGPSILMGTERRCRCDKIQSPALQTQTCTTCRRDASLPRCWEEGASQSRHIGMD</sequence>
<name>A0A6B0TSS7_IXORI</name>
<accession>A0A6B0TSS7</accession>